<dbReference type="KEGG" id="mhz:Metho_2699"/>
<dbReference type="InterPro" id="IPR002559">
    <property type="entry name" value="Transposase_11"/>
</dbReference>
<reference evidence="3" key="1">
    <citation type="submission" date="2012-02" db="EMBL/GenBank/DDBJ databases">
        <title>Complete sequence of plasmid of Methanomethylovorans hollandica DSM 15978.</title>
        <authorList>
            <person name="Lucas S."/>
            <person name="Copeland A."/>
            <person name="Lapidus A."/>
            <person name="Glavina del Rio T."/>
            <person name="Dalin E."/>
            <person name="Tice H."/>
            <person name="Bruce D."/>
            <person name="Goodwin L."/>
            <person name="Pitluck S."/>
            <person name="Peters L."/>
            <person name="Mikhailova N."/>
            <person name="Held B."/>
            <person name="Kyrpides N."/>
            <person name="Mavromatis K."/>
            <person name="Ivanova N."/>
            <person name="Brettin T."/>
            <person name="Detter J.C."/>
            <person name="Han C."/>
            <person name="Larimer F."/>
            <person name="Land M."/>
            <person name="Hauser L."/>
            <person name="Markowitz V."/>
            <person name="Cheng J.-F."/>
            <person name="Hugenholtz P."/>
            <person name="Woyke T."/>
            <person name="Wu D."/>
            <person name="Spring S."/>
            <person name="Schroeder M."/>
            <person name="Brambilla E."/>
            <person name="Klenk H.-P."/>
            <person name="Eisen J.A."/>
        </authorList>
    </citation>
    <scope>NUCLEOTIDE SEQUENCE [LARGE SCALE GENOMIC DNA]</scope>
    <source>
        <strain evidence="3">DSM 15978 / NBRC 107637 / DMS1</strain>
        <plasmid evidence="3">Plasmid pMETHO01</plasmid>
    </source>
</reference>
<dbReference type="EMBL" id="CP003363">
    <property type="protein sequence ID" value="AGB50829.1"/>
    <property type="molecule type" value="Genomic_DNA"/>
</dbReference>
<protein>
    <submittedName>
        <fullName evidence="2">Transposase family protein</fullName>
    </submittedName>
</protein>
<dbReference type="InterPro" id="IPR053520">
    <property type="entry name" value="Transposase_Tn903"/>
</dbReference>
<dbReference type="Pfam" id="PF01609">
    <property type="entry name" value="DDE_Tnp_1"/>
    <property type="match status" value="1"/>
</dbReference>
<organism evidence="2 3">
    <name type="scientific">Methanomethylovorans hollandica (strain DSM 15978 / NBRC 107637 / DMS1)</name>
    <dbReference type="NCBI Taxonomy" id="867904"/>
    <lineage>
        <taxon>Archaea</taxon>
        <taxon>Methanobacteriati</taxon>
        <taxon>Methanobacteriota</taxon>
        <taxon>Stenosarchaea group</taxon>
        <taxon>Methanomicrobia</taxon>
        <taxon>Methanosarcinales</taxon>
        <taxon>Methanosarcinaceae</taxon>
        <taxon>Methanomethylovorans</taxon>
    </lineage>
</organism>
<feature type="domain" description="Transposase IS4-like" evidence="1">
    <location>
        <begin position="109"/>
        <end position="280"/>
    </location>
</feature>
<dbReference type="InterPro" id="IPR012337">
    <property type="entry name" value="RNaseH-like_sf"/>
</dbReference>
<dbReference type="GO" id="GO:0006313">
    <property type="term" value="P:DNA transposition"/>
    <property type="evidence" value="ECO:0007669"/>
    <property type="project" value="InterPro"/>
</dbReference>
<proteinExistence type="predicted"/>
<evidence type="ECO:0000259" key="1">
    <source>
        <dbReference type="Pfam" id="PF01609"/>
    </source>
</evidence>
<evidence type="ECO:0000313" key="3">
    <source>
        <dbReference type="Proteomes" id="UP000010866"/>
    </source>
</evidence>
<dbReference type="SUPFAM" id="SSF53098">
    <property type="entry name" value="Ribonuclease H-like"/>
    <property type="match status" value="1"/>
</dbReference>
<dbReference type="HOGENOM" id="CLU_056491_0_0_2"/>
<dbReference type="PANTHER" id="PTHR34631:SF3">
    <property type="entry name" value="ISSOD12 TRANSPOSASE TNPA_ISSOD12"/>
    <property type="match status" value="1"/>
</dbReference>
<dbReference type="OrthoDB" id="141875at2157"/>
<dbReference type="GO" id="GO:0004803">
    <property type="term" value="F:transposase activity"/>
    <property type="evidence" value="ECO:0007669"/>
    <property type="project" value="InterPro"/>
</dbReference>
<dbReference type="GeneID" id="14401661"/>
<evidence type="ECO:0000313" key="2">
    <source>
        <dbReference type="EMBL" id="AGB50829.1"/>
    </source>
</evidence>
<keyword evidence="2" id="KW-0614">Plasmid</keyword>
<dbReference type="PANTHER" id="PTHR34631">
    <property type="match status" value="1"/>
</dbReference>
<dbReference type="RefSeq" id="WP_015313961.1">
    <property type="nucleotide sequence ID" value="NC_019972.1"/>
</dbReference>
<name>L0L3E5_METHD</name>
<dbReference type="Proteomes" id="UP000010866">
    <property type="component" value="Plasmid pMETHO01"/>
</dbReference>
<accession>L0L3E5</accession>
<keyword evidence="3" id="KW-1185">Reference proteome</keyword>
<geneLocation type="plasmid" evidence="2 3">
    <name>pMETHO01</name>
</geneLocation>
<dbReference type="NCBIfam" id="NF033579">
    <property type="entry name" value="transpos_IS5_2"/>
    <property type="match status" value="1"/>
</dbReference>
<dbReference type="AlphaFoldDB" id="L0L3E5"/>
<gene>
    <name evidence="2" type="ordered locus">Metho_2699</name>
</gene>
<sequence length="298" mass="35187">MSNKYLKFVDTALAVSGKSHLKIYSCKYSKRKYTQHQLLTLVLLKEYLNEDYRDIVELVELMDKLKLRIGLKQVPHFTTLHKFTTRLKSVYFKSLLQQTLKLFYSHGEKIEITAIDSSGFTSGHCSYYYSFRTGKKRSSFLKVSISVDTDKFIITGFKISGKPVHDAKHAITLLKQCDKNRKSIYYVMDKGYDSEEIHSLVREELDSIAMIPLRQRKRKKIKGKYRRKMIDEFEKLLYHCRNLVETMFSVLKRKYGEEVKAKKYWNQAKEVKLKLLVHNLDRYVKVTYIVQMSISTKP</sequence>
<dbReference type="InterPro" id="IPR053172">
    <property type="entry name" value="Tn903_transposase"/>
</dbReference>
<dbReference type="GO" id="GO:0003677">
    <property type="term" value="F:DNA binding"/>
    <property type="evidence" value="ECO:0007669"/>
    <property type="project" value="InterPro"/>
</dbReference>